<reference evidence="1 2" key="1">
    <citation type="submission" date="2018-08" db="EMBL/GenBank/DDBJ databases">
        <title>Genomic Encyclopedia of Archaeal and Bacterial Type Strains, Phase II (KMG-II): from individual species to whole genera.</title>
        <authorList>
            <person name="Goeker M."/>
        </authorList>
    </citation>
    <scope>NUCLEOTIDE SEQUENCE [LARGE SCALE GENOMIC DNA]</scope>
    <source>
        <strain evidence="1 2">DSM 582</strain>
    </source>
</reference>
<keyword evidence="2" id="KW-1185">Reference proteome</keyword>
<dbReference type="Proteomes" id="UP000256794">
    <property type="component" value="Unassembled WGS sequence"/>
</dbReference>
<sequence>MARVRDNPPGMVHVRLNRQVAARMDFFTDRAGGAIATYQKIPGNEAQGSHPQLYAQLIPEANRRARDEGMTDRIHEIVAKDLRRLYPTLDADRVDDHNQWVARMLPEFYPGCAAEVRRFLDRQAASRGRLHFCCDYLAQALVTGAAASGKAAAGRLVAQGA</sequence>
<protein>
    <submittedName>
        <fullName evidence="1">Oxygen-dependent protoporphyrinogen oxidase</fullName>
    </submittedName>
</protein>
<evidence type="ECO:0000313" key="1">
    <source>
        <dbReference type="EMBL" id="REG46170.1"/>
    </source>
</evidence>
<name>A0AAQ0HH12_PARVE</name>
<dbReference type="EMBL" id="QUMX01000016">
    <property type="protein sequence ID" value="REG46170.1"/>
    <property type="molecule type" value="Genomic_DNA"/>
</dbReference>
<dbReference type="AlphaFoldDB" id="A0AAQ0HH12"/>
<proteinExistence type="predicted"/>
<accession>A0AAQ0HH12</accession>
<comment type="caution">
    <text evidence="1">The sequence shown here is derived from an EMBL/GenBank/DDBJ whole genome shotgun (WGS) entry which is preliminary data.</text>
</comment>
<gene>
    <name evidence="1" type="ORF">ATH84_101630</name>
</gene>
<organism evidence="1 2">
    <name type="scientific">Paracoccus versutus</name>
    <name type="common">Thiobacillus versutus</name>
    <dbReference type="NCBI Taxonomy" id="34007"/>
    <lineage>
        <taxon>Bacteria</taxon>
        <taxon>Pseudomonadati</taxon>
        <taxon>Pseudomonadota</taxon>
        <taxon>Alphaproteobacteria</taxon>
        <taxon>Rhodobacterales</taxon>
        <taxon>Paracoccaceae</taxon>
        <taxon>Paracoccus</taxon>
    </lineage>
</organism>
<evidence type="ECO:0000313" key="2">
    <source>
        <dbReference type="Proteomes" id="UP000256794"/>
    </source>
</evidence>